<evidence type="ECO:0000313" key="5">
    <source>
        <dbReference type="Proteomes" id="UP001231189"/>
    </source>
</evidence>
<dbReference type="PANTHER" id="PTHR43383">
    <property type="entry name" value="NODULIN 6"/>
    <property type="match status" value="1"/>
</dbReference>
<dbReference type="InterPro" id="IPR057670">
    <property type="entry name" value="SH3_retrovirus"/>
</dbReference>
<feature type="region of interest" description="Disordered" evidence="1">
    <location>
        <begin position="465"/>
        <end position="560"/>
    </location>
</feature>
<organism evidence="4 5">
    <name type="scientific">Lolium multiflorum</name>
    <name type="common">Italian ryegrass</name>
    <name type="synonym">Lolium perenne subsp. multiflorum</name>
    <dbReference type="NCBI Taxonomy" id="4521"/>
    <lineage>
        <taxon>Eukaryota</taxon>
        <taxon>Viridiplantae</taxon>
        <taxon>Streptophyta</taxon>
        <taxon>Embryophyta</taxon>
        <taxon>Tracheophyta</taxon>
        <taxon>Spermatophyta</taxon>
        <taxon>Magnoliopsida</taxon>
        <taxon>Liliopsida</taxon>
        <taxon>Poales</taxon>
        <taxon>Poaceae</taxon>
        <taxon>BOP clade</taxon>
        <taxon>Pooideae</taxon>
        <taxon>Poodae</taxon>
        <taxon>Poeae</taxon>
        <taxon>Poeae Chloroplast Group 2 (Poeae type)</taxon>
        <taxon>Loliodinae</taxon>
        <taxon>Loliinae</taxon>
        <taxon>Lolium</taxon>
    </lineage>
</organism>
<evidence type="ECO:0000259" key="3">
    <source>
        <dbReference type="Pfam" id="PF25597"/>
    </source>
</evidence>
<dbReference type="InterPro" id="IPR013103">
    <property type="entry name" value="RVT_2"/>
</dbReference>
<dbReference type="Pfam" id="PF07727">
    <property type="entry name" value="RVT_2"/>
    <property type="match status" value="1"/>
</dbReference>
<dbReference type="SUPFAM" id="SSF56672">
    <property type="entry name" value="DNA/RNA polymerases"/>
    <property type="match status" value="1"/>
</dbReference>
<dbReference type="Pfam" id="PF25597">
    <property type="entry name" value="SH3_retrovirus"/>
    <property type="match status" value="1"/>
</dbReference>
<gene>
    <name evidence="4" type="ORF">QYE76_047911</name>
</gene>
<sequence>MGAAALMEMAVVSMEMPSGGNSPSSGVRTETLSPESWPAMAAALELFSYRGFSLRVFGCTSYAHVDNGKLEPRAVKCVFLGYGSGVKAYKLWNPETKKVLHSRNVVFNEAVMFYKSSSTDVTDVDFSDNSDDEQQRISVQVEHVEEKENDVAENDNTVVQHSPPVLQQTNSSIAADRPRRNKGPRPRLIEECNLVHHALSCAEQVEHDTEPATYAEVVASVDRVKWISAMQEEMQSLDKNGTWDVVRLPKQKKAIRCKWIFKRKEGLSPNEPPRFKARLVAKGFSQIPGIDYNDGFSPVVKHSSIHAFFGIVAMHDLELEQLDVKTAFLHGELEEEIYMDQPEGFVVPGKEDLVCKLKRSLYGLKQSPRQWYKRFDSFMIAHKFKRSQYDSCVYIKFVNGSPIYLLLYVDDMLIAAKSKKEITTLKSQLSSEFEMKDLGAAKKILEDDKSLTDGESDLRFLADREAVEESEDDRFPWDGATSEEVKEEEEEDDDGDRLPRRAAGQRHCPGRGLSDRRQPTATARKMRTMKVLPAAAGAATTSGREQRCGGDDGGEGSNGP</sequence>
<evidence type="ECO:0000259" key="2">
    <source>
        <dbReference type="Pfam" id="PF07727"/>
    </source>
</evidence>
<feature type="domain" description="Retroviral polymerase SH3-like" evidence="3">
    <location>
        <begin position="59"/>
        <end position="118"/>
    </location>
</feature>
<feature type="domain" description="Reverse transcriptase Ty1/copia-type" evidence="2">
    <location>
        <begin position="240"/>
        <end position="445"/>
    </location>
</feature>
<comment type="caution">
    <text evidence="4">The sequence shown here is derived from an EMBL/GenBank/DDBJ whole genome shotgun (WGS) entry which is preliminary data.</text>
</comment>
<evidence type="ECO:0000256" key="1">
    <source>
        <dbReference type="SAM" id="MobiDB-lite"/>
    </source>
</evidence>
<dbReference type="AlphaFoldDB" id="A0AAD8X2E1"/>
<dbReference type="PANTHER" id="PTHR43383:SF2">
    <property type="entry name" value="AMIDOHYDROLASE 2 FAMILY PROTEIN"/>
    <property type="match status" value="1"/>
</dbReference>
<dbReference type="Proteomes" id="UP001231189">
    <property type="component" value="Unassembled WGS sequence"/>
</dbReference>
<dbReference type="InterPro" id="IPR043502">
    <property type="entry name" value="DNA/RNA_pol_sf"/>
</dbReference>
<feature type="compositionally biased region" description="Acidic residues" evidence="1">
    <location>
        <begin position="485"/>
        <end position="495"/>
    </location>
</feature>
<proteinExistence type="predicted"/>
<protein>
    <recommendedName>
        <fullName evidence="6">Retrotransposon protein, putative, Ty1-copia subclass</fullName>
    </recommendedName>
</protein>
<evidence type="ECO:0008006" key="6">
    <source>
        <dbReference type="Google" id="ProtNLM"/>
    </source>
</evidence>
<evidence type="ECO:0000313" key="4">
    <source>
        <dbReference type="EMBL" id="KAK1687063.1"/>
    </source>
</evidence>
<reference evidence="4" key="1">
    <citation type="submission" date="2023-07" db="EMBL/GenBank/DDBJ databases">
        <title>A chromosome-level genome assembly of Lolium multiflorum.</title>
        <authorList>
            <person name="Chen Y."/>
            <person name="Copetti D."/>
            <person name="Kolliker R."/>
            <person name="Studer B."/>
        </authorList>
    </citation>
    <scope>NUCLEOTIDE SEQUENCE</scope>
    <source>
        <strain evidence="4">02402/16</strain>
        <tissue evidence="4">Leaf</tissue>
    </source>
</reference>
<name>A0AAD8X2E1_LOLMU</name>
<dbReference type="EMBL" id="JAUUTY010000002">
    <property type="protein sequence ID" value="KAK1687063.1"/>
    <property type="molecule type" value="Genomic_DNA"/>
</dbReference>
<keyword evidence="5" id="KW-1185">Reference proteome</keyword>
<accession>A0AAD8X2E1</accession>